<gene>
    <name evidence="1" type="ORF">AXG93_1862s1190</name>
</gene>
<dbReference type="EMBL" id="LVLJ01001514">
    <property type="protein sequence ID" value="OAE29162.1"/>
    <property type="molecule type" value="Genomic_DNA"/>
</dbReference>
<sequence length="144" mass="15773">MILPRLAKGLQSGSVSRAFSSISNALNFSRSGCAIPSAEALSEAQICGRGDSRTKKGKRFKGSNGNCRHQKGWETRRLREKWEIPAGPAPGSLLPRPFPPLLSRSLLSCLCVSHRNLLTSIYAAITSLQWVAIVHDHIDPLHFN</sequence>
<accession>A0A176W9R9</accession>
<dbReference type="PANTHER" id="PTHR34550:SF2">
    <property type="entry name" value="SMALL RIBOSOMAL SUBUNIT PROTEIN BTHXC"/>
    <property type="match status" value="1"/>
</dbReference>
<dbReference type="InterPro" id="IPR044695">
    <property type="entry name" value="Ribosomal_bTHXc/bTHXc_plant"/>
</dbReference>
<evidence type="ECO:0000313" key="1">
    <source>
        <dbReference type="EMBL" id="OAE29162.1"/>
    </source>
</evidence>
<reference evidence="1" key="1">
    <citation type="submission" date="2016-03" db="EMBL/GenBank/DDBJ databases">
        <title>Mechanisms controlling the formation of the plant cell surface in tip-growing cells are functionally conserved among land plants.</title>
        <authorList>
            <person name="Honkanen S."/>
            <person name="Jones V.A."/>
            <person name="Morieri G."/>
            <person name="Champion C."/>
            <person name="Hetherington A.J."/>
            <person name="Kelly S."/>
            <person name="Saint-Marcoux D."/>
            <person name="Proust H."/>
            <person name="Prescott H."/>
            <person name="Dolan L."/>
        </authorList>
    </citation>
    <scope>NUCLEOTIDE SEQUENCE [LARGE SCALE GENOMIC DNA]</scope>
    <source>
        <tissue evidence="1">Whole gametophyte</tissue>
    </source>
</reference>
<proteinExistence type="predicted"/>
<evidence type="ECO:0000313" key="2">
    <source>
        <dbReference type="Proteomes" id="UP000077202"/>
    </source>
</evidence>
<organism evidence="1 2">
    <name type="scientific">Marchantia polymorpha subsp. ruderalis</name>
    <dbReference type="NCBI Taxonomy" id="1480154"/>
    <lineage>
        <taxon>Eukaryota</taxon>
        <taxon>Viridiplantae</taxon>
        <taxon>Streptophyta</taxon>
        <taxon>Embryophyta</taxon>
        <taxon>Marchantiophyta</taxon>
        <taxon>Marchantiopsida</taxon>
        <taxon>Marchantiidae</taxon>
        <taxon>Marchantiales</taxon>
        <taxon>Marchantiaceae</taxon>
        <taxon>Marchantia</taxon>
    </lineage>
</organism>
<dbReference type="PANTHER" id="PTHR34550">
    <property type="entry name" value="30S RIBOSOMAL PROTEIN S31, CHLOROPLASTIC"/>
    <property type="match status" value="1"/>
</dbReference>
<dbReference type="Proteomes" id="UP000077202">
    <property type="component" value="Unassembled WGS sequence"/>
</dbReference>
<dbReference type="AlphaFoldDB" id="A0A176W9R9"/>
<name>A0A176W9R9_MARPO</name>
<comment type="caution">
    <text evidence="1">The sequence shown here is derived from an EMBL/GenBank/DDBJ whole genome shotgun (WGS) entry which is preliminary data.</text>
</comment>
<protein>
    <submittedName>
        <fullName evidence="1">Uncharacterized protein</fullName>
    </submittedName>
</protein>
<keyword evidence="2" id="KW-1185">Reference proteome</keyword>